<accession>K6Y7W6</accession>
<keyword evidence="3" id="KW-1185">Reference proteome</keyword>
<comment type="caution">
    <text evidence="2">The sequence shown here is derived from an EMBL/GenBank/DDBJ whole genome shotgun (WGS) entry which is preliminary data.</text>
</comment>
<evidence type="ECO:0000313" key="2">
    <source>
        <dbReference type="EMBL" id="GAC20056.1"/>
    </source>
</evidence>
<dbReference type="STRING" id="493475.GARC_3093"/>
<evidence type="ECO:0000256" key="1">
    <source>
        <dbReference type="SAM" id="Phobius"/>
    </source>
</evidence>
<dbReference type="EMBL" id="BAEO01000044">
    <property type="protein sequence ID" value="GAC20056.1"/>
    <property type="molecule type" value="Genomic_DNA"/>
</dbReference>
<dbReference type="Proteomes" id="UP000006327">
    <property type="component" value="Unassembled WGS sequence"/>
</dbReference>
<dbReference type="AlphaFoldDB" id="K6Y7W6"/>
<reference evidence="2 3" key="1">
    <citation type="journal article" date="2017" name="Antonie Van Leeuwenhoek">
        <title>Rhizobium rhizosphaerae sp. nov., a novel species isolated from rice rhizosphere.</title>
        <authorList>
            <person name="Zhao J.J."/>
            <person name="Zhang J."/>
            <person name="Zhang R.J."/>
            <person name="Zhang C.W."/>
            <person name="Yin H.Q."/>
            <person name="Zhang X.X."/>
        </authorList>
    </citation>
    <scope>NUCLEOTIDE SEQUENCE [LARGE SCALE GENOMIC DNA]</scope>
    <source>
        <strain evidence="2 3">BSs20135</strain>
    </source>
</reference>
<keyword evidence="1" id="KW-0812">Transmembrane</keyword>
<sequence length="50" mass="5764">MFNQISLFIMLLTPVLAYVAGAMIFSFVECLRKNSVMAKYNHFISYRNGL</sequence>
<gene>
    <name evidence="2" type="ORF">GARC_3093</name>
</gene>
<proteinExistence type="predicted"/>
<dbReference type="RefSeq" id="WP_007621592.1">
    <property type="nucleotide sequence ID" value="NZ_BAEO01000044.1"/>
</dbReference>
<evidence type="ECO:0000313" key="3">
    <source>
        <dbReference type="Proteomes" id="UP000006327"/>
    </source>
</evidence>
<feature type="transmembrane region" description="Helical" evidence="1">
    <location>
        <begin position="6"/>
        <end position="28"/>
    </location>
</feature>
<keyword evidence="1" id="KW-0472">Membrane</keyword>
<name>K6Y7W6_9ALTE</name>
<protein>
    <submittedName>
        <fullName evidence="2">Uncharacterized protein</fullName>
    </submittedName>
</protein>
<organism evidence="2 3">
    <name type="scientific">Paraglaciecola arctica BSs20135</name>
    <dbReference type="NCBI Taxonomy" id="493475"/>
    <lineage>
        <taxon>Bacteria</taxon>
        <taxon>Pseudomonadati</taxon>
        <taxon>Pseudomonadota</taxon>
        <taxon>Gammaproteobacteria</taxon>
        <taxon>Alteromonadales</taxon>
        <taxon>Alteromonadaceae</taxon>
        <taxon>Paraglaciecola</taxon>
    </lineage>
</organism>
<keyword evidence="1" id="KW-1133">Transmembrane helix</keyword>